<accession>A0ACB8GE37</accession>
<sequence>MGTLLEFLVTGTELRNNLFQQIVVYIPMHALADHYLEVVLPNLENVEPRNVDSLSDWATMSLSNPVAGYSAPCPQPQCLTPGLPDATPSGTGPSLASGAPMTPVAPLFKFMMLLMGIQEGLAQWVNGHRSVAVALCWRSMHHGSGHSLPAALDNEVGGPSEKIQVQVDRAWKGHHQTTHPSLAVSGTFGFCSGKDGADEGGVAWHLHHPMQPINSYGLGFPAPSSETSELPLPDMVANSLPSSAATNGLLDQG</sequence>
<organism evidence="1 2">
    <name type="scientific">Sphaerodactylus townsendi</name>
    <dbReference type="NCBI Taxonomy" id="933632"/>
    <lineage>
        <taxon>Eukaryota</taxon>
        <taxon>Metazoa</taxon>
        <taxon>Chordata</taxon>
        <taxon>Craniata</taxon>
        <taxon>Vertebrata</taxon>
        <taxon>Euteleostomi</taxon>
        <taxon>Lepidosauria</taxon>
        <taxon>Squamata</taxon>
        <taxon>Bifurcata</taxon>
        <taxon>Gekkota</taxon>
        <taxon>Sphaerodactylidae</taxon>
        <taxon>Sphaerodactylus</taxon>
    </lineage>
</organism>
<comment type="caution">
    <text evidence="1">The sequence shown here is derived from an EMBL/GenBank/DDBJ whole genome shotgun (WGS) entry which is preliminary data.</text>
</comment>
<dbReference type="EMBL" id="CM037614">
    <property type="protein sequence ID" value="KAH8017857.1"/>
    <property type="molecule type" value="Genomic_DNA"/>
</dbReference>
<proteinExistence type="predicted"/>
<protein>
    <submittedName>
        <fullName evidence="1">Uncharacterized protein</fullName>
    </submittedName>
</protein>
<dbReference type="Proteomes" id="UP000827872">
    <property type="component" value="Linkage Group LG01"/>
</dbReference>
<keyword evidence="2" id="KW-1185">Reference proteome</keyword>
<name>A0ACB8GE37_9SAUR</name>
<reference evidence="1" key="1">
    <citation type="submission" date="2021-08" db="EMBL/GenBank/DDBJ databases">
        <title>The first chromosome-level gecko genome reveals the dynamic sex chromosomes of Neotropical dwarf geckos (Sphaerodactylidae: Sphaerodactylus).</title>
        <authorList>
            <person name="Pinto B.J."/>
            <person name="Keating S.E."/>
            <person name="Gamble T."/>
        </authorList>
    </citation>
    <scope>NUCLEOTIDE SEQUENCE</scope>
    <source>
        <strain evidence="1">TG3544</strain>
    </source>
</reference>
<evidence type="ECO:0000313" key="2">
    <source>
        <dbReference type="Proteomes" id="UP000827872"/>
    </source>
</evidence>
<evidence type="ECO:0000313" key="1">
    <source>
        <dbReference type="EMBL" id="KAH8017857.1"/>
    </source>
</evidence>
<gene>
    <name evidence="1" type="ORF">K3G42_032878</name>
</gene>